<evidence type="ECO:0000313" key="3">
    <source>
        <dbReference type="EMBL" id="NKY13127.1"/>
    </source>
</evidence>
<dbReference type="PROSITE" id="PS51371">
    <property type="entry name" value="CBS"/>
    <property type="match status" value="1"/>
</dbReference>
<comment type="caution">
    <text evidence="3">The sequence shown here is derived from an EMBL/GenBank/DDBJ whole genome shotgun (WGS) entry which is preliminary data.</text>
</comment>
<dbReference type="InterPro" id="IPR046342">
    <property type="entry name" value="CBS_dom_sf"/>
</dbReference>
<evidence type="ECO:0000313" key="4">
    <source>
        <dbReference type="Proteomes" id="UP000570003"/>
    </source>
</evidence>
<keyword evidence="4" id="KW-1185">Reference proteome</keyword>
<name>A0AA44DAF4_STRE0</name>
<dbReference type="EMBL" id="JAAXOU010000014">
    <property type="protein sequence ID" value="NKY13127.1"/>
    <property type="molecule type" value="Genomic_DNA"/>
</dbReference>
<dbReference type="Gene3D" id="3.10.580.10">
    <property type="entry name" value="CBS-domain"/>
    <property type="match status" value="1"/>
</dbReference>
<dbReference type="InterPro" id="IPR000644">
    <property type="entry name" value="CBS_dom"/>
</dbReference>
<evidence type="ECO:0000256" key="1">
    <source>
        <dbReference type="PROSITE-ProRule" id="PRU00703"/>
    </source>
</evidence>
<keyword evidence="1" id="KW-0129">CBS domain</keyword>
<dbReference type="AlphaFoldDB" id="A0AA44DAF4"/>
<reference evidence="3 4" key="1">
    <citation type="submission" date="2020-04" db="EMBL/GenBank/DDBJ databases">
        <title>MicrobeNet Type strains.</title>
        <authorList>
            <person name="Nicholson A.C."/>
        </authorList>
    </citation>
    <scope>NUCLEOTIDE SEQUENCE [LARGE SCALE GENOMIC DNA]</scope>
    <source>
        <strain evidence="3 4">DSM 40738</strain>
    </source>
</reference>
<feature type="domain" description="CBS" evidence="2">
    <location>
        <begin position="14"/>
        <end position="70"/>
    </location>
</feature>
<accession>A0AA44DAF4</accession>
<dbReference type="RefSeq" id="WP_168437404.1">
    <property type="nucleotide sequence ID" value="NZ_JAAXOU010000014.1"/>
</dbReference>
<dbReference type="Proteomes" id="UP000570003">
    <property type="component" value="Unassembled WGS sequence"/>
</dbReference>
<protein>
    <submittedName>
        <fullName evidence="3">CBS domain-containing protein</fullName>
    </submittedName>
</protein>
<proteinExistence type="predicted"/>
<organism evidence="3 4">
    <name type="scientific">Streptomyces somaliensis (strain ATCC 33201 / DSM 40738 / JCM 12659 / KCTC 9044 / NCTC 11332 / NRRL B-12077 / IP 733)</name>
    <dbReference type="NCBI Taxonomy" id="1134445"/>
    <lineage>
        <taxon>Bacteria</taxon>
        <taxon>Bacillati</taxon>
        <taxon>Actinomycetota</taxon>
        <taxon>Actinomycetes</taxon>
        <taxon>Kitasatosporales</taxon>
        <taxon>Streptomycetaceae</taxon>
        <taxon>Streptomyces</taxon>
    </lineage>
</organism>
<gene>
    <name evidence="3" type="ORF">HGA06_02765</name>
</gene>
<dbReference type="Pfam" id="PF00571">
    <property type="entry name" value="CBS"/>
    <property type="match status" value="1"/>
</dbReference>
<dbReference type="SUPFAM" id="SSF54631">
    <property type="entry name" value="CBS-domain pair"/>
    <property type="match status" value="1"/>
</dbReference>
<sequence>MFPQAAMRAHGLPCARGVVSITPDVPLSAAIGGTAEHGYSRLPAIGSSGTLHGVVTRVSIAHMHATGREACLADAISTEYEIVDASAHLLPLVPTIRSHEFVLVRAADGQVIGIVTSAGLAGEFGTVARPFFTVARPFSTLGGIG</sequence>
<evidence type="ECO:0000259" key="2">
    <source>
        <dbReference type="PROSITE" id="PS51371"/>
    </source>
</evidence>